<keyword evidence="1" id="KW-0812">Transmembrane</keyword>
<evidence type="ECO:0000313" key="3">
    <source>
        <dbReference type="Proteomes" id="UP000295709"/>
    </source>
</evidence>
<name>A0ABY2FUP0_9FLAO</name>
<dbReference type="EMBL" id="SOQW01000002">
    <property type="protein sequence ID" value="TDX92681.1"/>
    <property type="molecule type" value="Genomic_DNA"/>
</dbReference>
<evidence type="ECO:0000256" key="1">
    <source>
        <dbReference type="SAM" id="Phobius"/>
    </source>
</evidence>
<keyword evidence="3" id="KW-1185">Reference proteome</keyword>
<feature type="transmembrane region" description="Helical" evidence="1">
    <location>
        <begin position="12"/>
        <end position="31"/>
    </location>
</feature>
<sequence>MQLLYILRKLQGLLFNTIFMKAWIYIVLFMITSCSNSNPNSQNLTWYNNSTINQVSEDPENPEKFLRITIGISQQVFYLSKKDSDYKSLLEKLNQSAKEGKAFNIGIENNTNIIRQINDIK</sequence>
<keyword evidence="1" id="KW-0472">Membrane</keyword>
<comment type="caution">
    <text evidence="2">The sequence shown here is derived from an EMBL/GenBank/DDBJ whole genome shotgun (WGS) entry which is preliminary data.</text>
</comment>
<proteinExistence type="predicted"/>
<reference evidence="2 3" key="1">
    <citation type="submission" date="2019-03" db="EMBL/GenBank/DDBJ databases">
        <title>Genomic Encyclopedia of Archaeal and Bacterial Type Strains, Phase II (KMG-II): from individual species to whole genera.</title>
        <authorList>
            <person name="Goeker M."/>
        </authorList>
    </citation>
    <scope>NUCLEOTIDE SEQUENCE [LARGE SCALE GENOMIC DNA]</scope>
    <source>
        <strain evidence="2 3">DSM 15235</strain>
    </source>
</reference>
<gene>
    <name evidence="2" type="ORF">BCF50_1621</name>
</gene>
<keyword evidence="1" id="KW-1133">Transmembrane helix</keyword>
<protein>
    <submittedName>
        <fullName evidence="2">Uncharacterized protein</fullName>
    </submittedName>
</protein>
<organism evidence="2 3">
    <name type="scientific">Chryseobacterium daecheongense</name>
    <dbReference type="NCBI Taxonomy" id="192389"/>
    <lineage>
        <taxon>Bacteria</taxon>
        <taxon>Pseudomonadati</taxon>
        <taxon>Bacteroidota</taxon>
        <taxon>Flavobacteriia</taxon>
        <taxon>Flavobacteriales</taxon>
        <taxon>Weeksellaceae</taxon>
        <taxon>Chryseobacterium group</taxon>
        <taxon>Chryseobacterium</taxon>
    </lineage>
</organism>
<accession>A0ABY2FUP0</accession>
<dbReference type="Proteomes" id="UP000295709">
    <property type="component" value="Unassembled WGS sequence"/>
</dbReference>
<evidence type="ECO:0000313" key="2">
    <source>
        <dbReference type="EMBL" id="TDX92681.1"/>
    </source>
</evidence>